<evidence type="ECO:0000256" key="9">
    <source>
        <dbReference type="ARBA" id="ARBA00023015"/>
    </source>
</evidence>
<dbReference type="RefSeq" id="WP_132037580.1">
    <property type="nucleotide sequence ID" value="NZ_QWDN01000009.1"/>
</dbReference>
<dbReference type="PROSITE" id="PS50109">
    <property type="entry name" value="HIS_KIN"/>
    <property type="match status" value="1"/>
</dbReference>
<dbReference type="InterPro" id="IPR036097">
    <property type="entry name" value="HisK_dim/P_sf"/>
</dbReference>
<dbReference type="PRINTS" id="PR00344">
    <property type="entry name" value="BCTRLSENSOR"/>
</dbReference>
<dbReference type="InterPro" id="IPR001789">
    <property type="entry name" value="Sig_transdc_resp-reg_receiver"/>
</dbReference>
<dbReference type="Gene3D" id="3.30.565.10">
    <property type="entry name" value="Histidine kinase-like ATPase, C-terminal domain"/>
    <property type="match status" value="1"/>
</dbReference>
<accession>A0A4Y7U754</accession>
<gene>
    <name evidence="16" type="ORF">D0809_20460</name>
    <name evidence="15" type="ORF">EV142_109166</name>
</gene>
<reference evidence="15" key="3">
    <citation type="submission" date="2019-03" db="EMBL/GenBank/DDBJ databases">
        <authorList>
            <person name="Whitman W."/>
            <person name="Huntemann M."/>
            <person name="Clum A."/>
            <person name="Pillay M."/>
            <person name="Palaniappan K."/>
            <person name="Varghese N."/>
            <person name="Mikhailova N."/>
            <person name="Stamatis D."/>
            <person name="Reddy T."/>
            <person name="Daum C."/>
            <person name="Shapiro N."/>
            <person name="Ivanova N."/>
            <person name="Kyrpides N."/>
            <person name="Woyke T."/>
        </authorList>
    </citation>
    <scope>NUCLEOTIDE SEQUENCE</scope>
    <source>
        <strain evidence="15">P5626</strain>
    </source>
</reference>
<evidence type="ECO:0000256" key="7">
    <source>
        <dbReference type="ARBA" id="ARBA00022840"/>
    </source>
</evidence>
<dbReference type="SMART" id="SM00448">
    <property type="entry name" value="REC"/>
    <property type="match status" value="1"/>
</dbReference>
<comment type="caution">
    <text evidence="16">The sequence shown here is derived from an EMBL/GenBank/DDBJ whole genome shotgun (WGS) entry which is preliminary data.</text>
</comment>
<reference evidence="16 18" key="2">
    <citation type="journal article" date="2018" name="Syst. Appl. Microbiol.">
        <title>Flavobacterium circumlabens sp. nov. and Flavobacterium cupreum sp. nov., two psychrotrophic species isolated from Antarctic environmental samples.</title>
        <authorList>
            <person name="Kralova S."/>
            <person name="Busse H.J."/>
            <person name="Svec P."/>
            <person name="Maslanova I."/>
            <person name="Stankova E."/>
            <person name="Bartak M."/>
            <person name="Sedlacek I."/>
        </authorList>
    </citation>
    <scope>NUCLEOTIDE SEQUENCE [LARGE SCALE GENOMIC DNA]</scope>
    <source>
        <strain evidence="16 18">CCM 8828</strain>
    </source>
</reference>
<protein>
    <recommendedName>
        <fullName evidence="2">histidine kinase</fullName>
        <ecNumber evidence="2">2.7.13.3</ecNumber>
    </recommendedName>
</protein>
<dbReference type="CDD" id="cd00082">
    <property type="entry name" value="HisKA"/>
    <property type="match status" value="1"/>
</dbReference>
<dbReference type="InterPro" id="IPR005467">
    <property type="entry name" value="His_kinase_dom"/>
</dbReference>
<dbReference type="Gene3D" id="3.40.50.2300">
    <property type="match status" value="1"/>
</dbReference>
<keyword evidence="3 11" id="KW-0597">Phosphoprotein</keyword>
<evidence type="ECO:0000313" key="16">
    <source>
        <dbReference type="EMBL" id="TEB42277.1"/>
    </source>
</evidence>
<dbReference type="Proteomes" id="UP000295270">
    <property type="component" value="Unassembled WGS sequence"/>
</dbReference>
<evidence type="ECO:0000256" key="1">
    <source>
        <dbReference type="ARBA" id="ARBA00000085"/>
    </source>
</evidence>
<dbReference type="Proteomes" id="UP000298340">
    <property type="component" value="Unassembled WGS sequence"/>
</dbReference>
<sequence length="1332" mass="152134">MTKLLFKFLRQGLKKENGILKLSVHGCFFLCTIFFSFSSNVFSQDLLFSPIENRHQLNEEKIRNFIELPDGRIGVFTEGMLNLYDGADFKTIQIDDDNSAPLISYKGFHHSYVENNRIWFKYKGKISLINVSKEKSEADPIKILHFLGFKGTPVDLFVDEKKDIWVVNDLGALLCYQQDSKKVACFLKRIFIKGSPEELLYDLVTDQQKVYLIYKSGLIRCFDRLTSKEIYKLFIVRDDLGDFNDWNHTTVVGKYLYVVRSGMRKGQLIRYDTQTRQSIVLLQTHTYWLNTFAANKNGDFFISCSKGLWYFRCGSTFGSFYPELNLTEKNKIKTEVSTVLFDYQGGLWIGTLNKGIYYHHQDRSRFKYYQKSNFNLKDNDEFQINCFEETGDGKLLIGTNQGLYIAELPLNHTKSFKVLLSDLHCHSLLKDSTGQIWISTNKGLYVCGSNGFIKQYTKQSTSCVYQTSPGEILVCTDTGIFKWNKSLESFGMSFLINSPADVFQITQWNHQLIGISDNGPFMMNIAGDKIIMPLAKGHKRMAMFSQKNHKYSCLLSDSNQDLWLGTYNGLTIWDHKNQKLYELNTDKGLVNNSIKAIVEDIDRSFWVTTSRGVSHIITKRAASGLTFRIINYDKFTGVLEYPFTDRAALISSKNGLFIGGIDGMNNLKRNDARENQYALNPILFSFKLFGKNVTSGQEINKEIVLKNAITSTDTLRLKHDQNFFSIGFSGLNYINESHTYFRYKLEHIDRNWRRENSAPGVGEASYTNIAPGQYIFMVQASSDGLHWPGRVKNLLIIIEPPIWNTILAKVLYLVLLCVGIALISKAIIKHNTSIRKKQQDYAIERAKSDFITNMSHELRTPLTLIITPLKSLLARVEDQKIKKELLQISSSSDLLLDTVNQLLDFKKIDTGEEILHRNFYDNLSFISELCKAYEPIAEEKEIDFNWDIDPQNDDLYLDRQKITRIVINLLSNAFKFTGSGGTVKCSAVIDSKDKVLIILVEDSGIGISTIEIDTIFNRFYQADNQNGGSSGSGIGLYMVKYYATMHGGWVRVTSYPGQGTCFKVLLSVGKETDVSSFKEGEESTKKNILIVEDHIIFRGYLLAELKKYYNVITANNGEEGLKKAIMHVPDLIVTDMIMPQMDGPQLSQSVRNTIAVSHIPIIMLTGRTSDEARFEGYKAGVDAYMVKPFDINLLVLRIDKLLEINEARRKTFINKKEVQIDALTDNPVDQEFLKRTFKCVLDNLSNSDYTVEKFSEDMNMDRTGLYRKLMALTDHSPTNFIRTIRLKKAAELLLDKKLTIADVSDQVGFNSISYFTKCFHDTFGKTPSQSRE</sequence>
<dbReference type="Gene3D" id="1.10.287.130">
    <property type="match status" value="1"/>
</dbReference>
<dbReference type="Pfam" id="PF07495">
    <property type="entry name" value="Y_Y_Y"/>
    <property type="match status" value="1"/>
</dbReference>
<dbReference type="InterPro" id="IPR013783">
    <property type="entry name" value="Ig-like_fold"/>
</dbReference>
<keyword evidence="17" id="KW-1185">Reference proteome</keyword>
<dbReference type="EC" id="2.7.13.3" evidence="2"/>
<evidence type="ECO:0000256" key="2">
    <source>
        <dbReference type="ARBA" id="ARBA00012438"/>
    </source>
</evidence>
<dbReference type="InterPro" id="IPR003661">
    <property type="entry name" value="HisK_dim/P_dom"/>
</dbReference>
<dbReference type="InterPro" id="IPR003594">
    <property type="entry name" value="HATPase_dom"/>
</dbReference>
<evidence type="ECO:0000256" key="4">
    <source>
        <dbReference type="ARBA" id="ARBA00022679"/>
    </source>
</evidence>
<keyword evidence="8" id="KW-0902">Two-component regulatory system</keyword>
<dbReference type="Pfam" id="PF12833">
    <property type="entry name" value="HTH_18"/>
    <property type="match status" value="1"/>
</dbReference>
<dbReference type="PANTHER" id="PTHR43547">
    <property type="entry name" value="TWO-COMPONENT HISTIDINE KINASE"/>
    <property type="match status" value="1"/>
</dbReference>
<dbReference type="Gene3D" id="1.10.10.60">
    <property type="entry name" value="Homeodomain-like"/>
    <property type="match status" value="1"/>
</dbReference>
<dbReference type="Pfam" id="PF00512">
    <property type="entry name" value="HisKA"/>
    <property type="match status" value="1"/>
</dbReference>
<organism evidence="16 18">
    <name type="scientific">Flavobacterium circumlabens</name>
    <dbReference type="NCBI Taxonomy" id="2133765"/>
    <lineage>
        <taxon>Bacteria</taxon>
        <taxon>Pseudomonadati</taxon>
        <taxon>Bacteroidota</taxon>
        <taxon>Flavobacteriia</taxon>
        <taxon>Flavobacteriales</taxon>
        <taxon>Flavobacteriaceae</taxon>
        <taxon>Flavobacterium</taxon>
    </lineage>
</organism>
<dbReference type="GO" id="GO:0003700">
    <property type="term" value="F:DNA-binding transcription factor activity"/>
    <property type="evidence" value="ECO:0007669"/>
    <property type="project" value="InterPro"/>
</dbReference>
<evidence type="ECO:0000256" key="11">
    <source>
        <dbReference type="PROSITE-ProRule" id="PRU00169"/>
    </source>
</evidence>
<dbReference type="InterPro" id="IPR036890">
    <property type="entry name" value="HATPase_C_sf"/>
</dbReference>
<evidence type="ECO:0000313" key="17">
    <source>
        <dbReference type="Proteomes" id="UP000295270"/>
    </source>
</evidence>
<evidence type="ECO:0000256" key="5">
    <source>
        <dbReference type="ARBA" id="ARBA00022741"/>
    </source>
</evidence>
<feature type="modified residue" description="4-aspartylphosphate" evidence="11">
    <location>
        <position position="1135"/>
    </location>
</feature>
<dbReference type="SUPFAM" id="SSF52172">
    <property type="entry name" value="CheY-like"/>
    <property type="match status" value="1"/>
</dbReference>
<dbReference type="Gene3D" id="2.60.40.10">
    <property type="entry name" value="Immunoglobulins"/>
    <property type="match status" value="1"/>
</dbReference>
<dbReference type="InterPro" id="IPR011006">
    <property type="entry name" value="CheY-like_superfamily"/>
</dbReference>
<feature type="domain" description="Response regulatory" evidence="14">
    <location>
        <begin position="1087"/>
        <end position="1202"/>
    </location>
</feature>
<feature type="domain" description="Histidine kinase" evidence="13">
    <location>
        <begin position="853"/>
        <end position="1070"/>
    </location>
</feature>
<dbReference type="Pfam" id="PF02518">
    <property type="entry name" value="HATPase_c"/>
    <property type="match status" value="1"/>
</dbReference>
<evidence type="ECO:0000313" key="18">
    <source>
        <dbReference type="Proteomes" id="UP000298340"/>
    </source>
</evidence>
<evidence type="ECO:0000259" key="12">
    <source>
        <dbReference type="PROSITE" id="PS01124"/>
    </source>
</evidence>
<dbReference type="PROSITE" id="PS50110">
    <property type="entry name" value="RESPONSE_REGULATORY"/>
    <property type="match status" value="1"/>
</dbReference>
<evidence type="ECO:0000256" key="6">
    <source>
        <dbReference type="ARBA" id="ARBA00022777"/>
    </source>
</evidence>
<reference evidence="15 17" key="1">
    <citation type="journal article" date="2015" name="Stand. Genomic Sci.">
        <title>Genomic Encyclopedia of Bacterial and Archaeal Type Strains, Phase III: the genomes of soil and plant-associated and newly described type strains.</title>
        <authorList>
            <person name="Whitman W.B."/>
            <person name="Woyke T."/>
            <person name="Klenk H.P."/>
            <person name="Zhou Y."/>
            <person name="Lilburn T.G."/>
            <person name="Beck B.J."/>
            <person name="De Vos P."/>
            <person name="Vandamme P."/>
            <person name="Eisen J.A."/>
            <person name="Garrity G."/>
            <person name="Hugenholtz P."/>
            <person name="Kyrpides N.C."/>
        </authorList>
    </citation>
    <scope>NUCLEOTIDE SEQUENCE [LARGE SCALE GENOMIC DNA]</scope>
    <source>
        <strain evidence="15 17">P5626</strain>
    </source>
</reference>
<dbReference type="Pfam" id="PF00072">
    <property type="entry name" value="Response_reg"/>
    <property type="match status" value="1"/>
</dbReference>
<dbReference type="PANTHER" id="PTHR43547:SF2">
    <property type="entry name" value="HYBRID SIGNAL TRANSDUCTION HISTIDINE KINASE C"/>
    <property type="match status" value="1"/>
</dbReference>
<feature type="domain" description="HTH araC/xylS-type" evidence="12">
    <location>
        <begin position="1234"/>
        <end position="1332"/>
    </location>
</feature>
<evidence type="ECO:0000256" key="3">
    <source>
        <dbReference type="ARBA" id="ARBA00022553"/>
    </source>
</evidence>
<keyword evidence="7" id="KW-0067">ATP-binding</keyword>
<evidence type="ECO:0000256" key="8">
    <source>
        <dbReference type="ARBA" id="ARBA00023012"/>
    </source>
</evidence>
<dbReference type="GO" id="GO:0000155">
    <property type="term" value="F:phosphorelay sensor kinase activity"/>
    <property type="evidence" value="ECO:0007669"/>
    <property type="project" value="InterPro"/>
</dbReference>
<dbReference type="InterPro" id="IPR011123">
    <property type="entry name" value="Y_Y_Y"/>
</dbReference>
<evidence type="ECO:0000259" key="13">
    <source>
        <dbReference type="PROSITE" id="PS50109"/>
    </source>
</evidence>
<keyword evidence="5" id="KW-0547">Nucleotide-binding</keyword>
<dbReference type="InterPro" id="IPR018060">
    <property type="entry name" value="HTH_AraC"/>
</dbReference>
<dbReference type="SMART" id="SM00342">
    <property type="entry name" value="HTH_ARAC"/>
    <property type="match status" value="1"/>
</dbReference>
<dbReference type="EMBL" id="SLWA01000009">
    <property type="protein sequence ID" value="TCN53183.1"/>
    <property type="molecule type" value="Genomic_DNA"/>
</dbReference>
<comment type="catalytic activity">
    <reaction evidence="1">
        <text>ATP + protein L-histidine = ADP + protein N-phospho-L-histidine.</text>
        <dbReference type="EC" id="2.7.13.3"/>
    </reaction>
</comment>
<dbReference type="OrthoDB" id="1522078at2"/>
<dbReference type="EMBL" id="QWDN01000009">
    <property type="protein sequence ID" value="TEB42277.1"/>
    <property type="molecule type" value="Genomic_DNA"/>
</dbReference>
<name>A0A4Y7U754_9FLAO</name>
<keyword evidence="6 16" id="KW-0418">Kinase</keyword>
<keyword evidence="9" id="KW-0805">Transcription regulation</keyword>
<dbReference type="FunFam" id="3.30.565.10:FF:000037">
    <property type="entry name" value="Hybrid sensor histidine kinase/response regulator"/>
    <property type="match status" value="1"/>
</dbReference>
<dbReference type="PROSITE" id="PS01124">
    <property type="entry name" value="HTH_ARAC_FAMILY_2"/>
    <property type="match status" value="1"/>
</dbReference>
<dbReference type="SUPFAM" id="SSF55874">
    <property type="entry name" value="ATPase domain of HSP90 chaperone/DNA topoisomerase II/histidine kinase"/>
    <property type="match status" value="1"/>
</dbReference>
<dbReference type="SMART" id="SM00387">
    <property type="entry name" value="HATPase_c"/>
    <property type="match status" value="1"/>
</dbReference>
<evidence type="ECO:0000259" key="14">
    <source>
        <dbReference type="PROSITE" id="PS50110"/>
    </source>
</evidence>
<proteinExistence type="predicted"/>
<evidence type="ECO:0000313" key="15">
    <source>
        <dbReference type="EMBL" id="TCN53183.1"/>
    </source>
</evidence>
<dbReference type="CDD" id="cd00156">
    <property type="entry name" value="REC"/>
    <property type="match status" value="1"/>
</dbReference>
<dbReference type="InterPro" id="IPR004358">
    <property type="entry name" value="Sig_transdc_His_kin-like_C"/>
</dbReference>
<keyword evidence="4" id="KW-0808">Transferase</keyword>
<dbReference type="SUPFAM" id="SSF47384">
    <property type="entry name" value="Homodimeric domain of signal transducing histidine kinase"/>
    <property type="match status" value="1"/>
</dbReference>
<dbReference type="GO" id="GO:0043565">
    <property type="term" value="F:sequence-specific DNA binding"/>
    <property type="evidence" value="ECO:0007669"/>
    <property type="project" value="InterPro"/>
</dbReference>
<dbReference type="SUPFAM" id="SSF46689">
    <property type="entry name" value="Homeodomain-like"/>
    <property type="match status" value="1"/>
</dbReference>
<dbReference type="InterPro" id="IPR015943">
    <property type="entry name" value="WD40/YVTN_repeat-like_dom_sf"/>
</dbReference>
<dbReference type="GO" id="GO:0005524">
    <property type="term" value="F:ATP binding"/>
    <property type="evidence" value="ECO:0007669"/>
    <property type="project" value="UniProtKB-KW"/>
</dbReference>
<dbReference type="SMART" id="SM00388">
    <property type="entry name" value="HisKA"/>
    <property type="match status" value="1"/>
</dbReference>
<dbReference type="InterPro" id="IPR009057">
    <property type="entry name" value="Homeodomain-like_sf"/>
</dbReference>
<dbReference type="SUPFAM" id="SSF69322">
    <property type="entry name" value="Tricorn protease domain 2"/>
    <property type="match status" value="1"/>
</dbReference>
<dbReference type="Gene3D" id="2.130.10.10">
    <property type="entry name" value="YVTN repeat-like/Quinoprotein amine dehydrogenase"/>
    <property type="match status" value="3"/>
</dbReference>
<evidence type="ECO:0000256" key="10">
    <source>
        <dbReference type="ARBA" id="ARBA00023163"/>
    </source>
</evidence>
<keyword evidence="10" id="KW-0804">Transcription</keyword>